<accession>A0A7R9R2M8</accession>
<name>A0A7R9R2M8_9ACAR</name>
<dbReference type="EMBL" id="CAJPVJ010054118">
    <property type="protein sequence ID" value="CAG2183459.1"/>
    <property type="molecule type" value="Genomic_DNA"/>
</dbReference>
<evidence type="ECO:0000313" key="1">
    <source>
        <dbReference type="EMBL" id="CAD7666443.1"/>
    </source>
</evidence>
<reference evidence="1" key="1">
    <citation type="submission" date="2020-11" db="EMBL/GenBank/DDBJ databases">
        <authorList>
            <person name="Tran Van P."/>
        </authorList>
    </citation>
    <scope>NUCLEOTIDE SEQUENCE</scope>
</reference>
<organism evidence="1">
    <name type="scientific">Oppiella nova</name>
    <dbReference type="NCBI Taxonomy" id="334625"/>
    <lineage>
        <taxon>Eukaryota</taxon>
        <taxon>Metazoa</taxon>
        <taxon>Ecdysozoa</taxon>
        <taxon>Arthropoda</taxon>
        <taxon>Chelicerata</taxon>
        <taxon>Arachnida</taxon>
        <taxon>Acari</taxon>
        <taxon>Acariformes</taxon>
        <taxon>Sarcoptiformes</taxon>
        <taxon>Oribatida</taxon>
        <taxon>Brachypylina</taxon>
        <taxon>Oppioidea</taxon>
        <taxon>Oppiidae</taxon>
        <taxon>Oppiella</taxon>
    </lineage>
</organism>
<proteinExistence type="predicted"/>
<dbReference type="Proteomes" id="UP000728032">
    <property type="component" value="Unassembled WGS sequence"/>
</dbReference>
<dbReference type="AlphaFoldDB" id="A0A7R9R2M8"/>
<gene>
    <name evidence="1" type="ORF">ONB1V03_LOCUS22879</name>
</gene>
<feature type="non-terminal residue" evidence="1">
    <location>
        <position position="1"/>
    </location>
</feature>
<protein>
    <submittedName>
        <fullName evidence="1">Uncharacterized protein</fullName>
    </submittedName>
</protein>
<sequence length="23" mass="2585">MQEFTSAVSTLPKMSLFVELNVI</sequence>
<dbReference type="EMBL" id="OC968943">
    <property type="protein sequence ID" value="CAD7666443.1"/>
    <property type="molecule type" value="Genomic_DNA"/>
</dbReference>
<evidence type="ECO:0000313" key="2">
    <source>
        <dbReference type="Proteomes" id="UP000728032"/>
    </source>
</evidence>
<keyword evidence="2" id="KW-1185">Reference proteome</keyword>